<reference evidence="2" key="1">
    <citation type="submission" date="2022-11" db="EMBL/GenBank/DDBJ databases">
        <title>Alteromonas sp. nov., isolated from sea water of the Qingdao.</title>
        <authorList>
            <person name="Wang Q."/>
        </authorList>
    </citation>
    <scope>NUCLEOTIDE SEQUENCE</scope>
    <source>
        <strain evidence="2">ASW11-7</strain>
    </source>
</reference>
<sequence>MSAHTKLVIGQLPFYKLPTSILLATALIFMDENEQLETRWRSKPTQPNGLETPLKLALHNRVKAELTEYAIARLHLAADEMIEDIFNRIEALTQGKIFNDLAAELLAPSTANLSANGMLPPDWKRQLMAYLLPAFTMDKQTT</sequence>
<evidence type="ECO:0000313" key="3">
    <source>
        <dbReference type="Proteomes" id="UP001142810"/>
    </source>
</evidence>
<gene>
    <name evidence="2" type="ORF">OPS25_11250</name>
</gene>
<evidence type="ECO:0000313" key="2">
    <source>
        <dbReference type="EMBL" id="MCW8109072.1"/>
    </source>
</evidence>
<feature type="transmembrane region" description="Helical" evidence="1">
    <location>
        <begin position="12"/>
        <end position="30"/>
    </location>
</feature>
<dbReference type="EMBL" id="JAPFRD010000011">
    <property type="protein sequence ID" value="MCW8109072.1"/>
    <property type="molecule type" value="Genomic_DNA"/>
</dbReference>
<proteinExistence type="predicted"/>
<comment type="caution">
    <text evidence="2">The sequence shown here is derived from an EMBL/GenBank/DDBJ whole genome shotgun (WGS) entry which is preliminary data.</text>
</comment>
<keyword evidence="1" id="KW-0472">Membrane</keyword>
<name>A0ABT3P8I0_9ALTE</name>
<organism evidence="2 3">
    <name type="scientific">Alteromonas aquimaris</name>
    <dbReference type="NCBI Taxonomy" id="2998417"/>
    <lineage>
        <taxon>Bacteria</taxon>
        <taxon>Pseudomonadati</taxon>
        <taxon>Pseudomonadota</taxon>
        <taxon>Gammaproteobacteria</taxon>
        <taxon>Alteromonadales</taxon>
        <taxon>Alteromonadaceae</taxon>
        <taxon>Alteromonas/Salinimonas group</taxon>
        <taxon>Alteromonas</taxon>
    </lineage>
</organism>
<keyword evidence="1" id="KW-0812">Transmembrane</keyword>
<accession>A0ABT3P8I0</accession>
<evidence type="ECO:0000256" key="1">
    <source>
        <dbReference type="SAM" id="Phobius"/>
    </source>
</evidence>
<protein>
    <submittedName>
        <fullName evidence="2">Uncharacterized protein</fullName>
    </submittedName>
</protein>
<keyword evidence="3" id="KW-1185">Reference proteome</keyword>
<keyword evidence="1" id="KW-1133">Transmembrane helix</keyword>
<dbReference type="RefSeq" id="WP_265617816.1">
    <property type="nucleotide sequence ID" value="NZ_JAPFRD010000011.1"/>
</dbReference>
<dbReference type="Proteomes" id="UP001142810">
    <property type="component" value="Unassembled WGS sequence"/>
</dbReference>